<organism evidence="2">
    <name type="scientific">uncultured Dysgonomonas sp</name>
    <dbReference type="NCBI Taxonomy" id="206096"/>
    <lineage>
        <taxon>Bacteria</taxon>
        <taxon>Pseudomonadati</taxon>
        <taxon>Bacteroidota</taxon>
        <taxon>Bacteroidia</taxon>
        <taxon>Bacteroidales</taxon>
        <taxon>Dysgonomonadaceae</taxon>
        <taxon>Dysgonomonas</taxon>
        <taxon>environmental samples</taxon>
    </lineage>
</organism>
<protein>
    <submittedName>
        <fullName evidence="2">Uncharacterized protein</fullName>
    </submittedName>
</protein>
<dbReference type="AlphaFoldDB" id="A0A212K7L9"/>
<evidence type="ECO:0000313" key="2">
    <source>
        <dbReference type="EMBL" id="SBW07714.1"/>
    </source>
</evidence>
<evidence type="ECO:0000256" key="1">
    <source>
        <dbReference type="SAM" id="MobiDB-lite"/>
    </source>
</evidence>
<accession>A0A212K7L9</accession>
<name>A0A212K7L9_9BACT</name>
<sequence>MTNKYARPNRYKRGKEEDFSPNPLGLDLAVSVKNTKIPLRLKSNTH</sequence>
<dbReference type="EMBL" id="FLUM01000003">
    <property type="protein sequence ID" value="SBW07714.1"/>
    <property type="molecule type" value="Genomic_DNA"/>
</dbReference>
<feature type="region of interest" description="Disordered" evidence="1">
    <location>
        <begin position="1"/>
        <end position="24"/>
    </location>
</feature>
<gene>
    <name evidence="2" type="ORF">KL86DYS1_31740</name>
</gene>
<reference evidence="2" key="1">
    <citation type="submission" date="2016-04" db="EMBL/GenBank/DDBJ databases">
        <authorList>
            <person name="Evans L.H."/>
            <person name="Alamgir A."/>
            <person name="Owens N."/>
            <person name="Weber N.D."/>
            <person name="Virtaneva K."/>
            <person name="Barbian K."/>
            <person name="Babar A."/>
            <person name="Rosenke K."/>
        </authorList>
    </citation>
    <scope>NUCLEOTIDE SEQUENCE</scope>
    <source>
        <strain evidence="2">86-1</strain>
    </source>
</reference>
<proteinExistence type="predicted"/>